<evidence type="ECO:0000313" key="1">
    <source>
        <dbReference type="EMBL" id="ABE36126.1"/>
    </source>
</evidence>
<dbReference type="KEGG" id="bxe:Bxe_C0202"/>
<accession>Q13IG3</accession>
<gene>
    <name evidence="1" type="ORF">Bxe_C0202</name>
</gene>
<organism evidence="1 2">
    <name type="scientific">Paraburkholderia xenovorans (strain LB400)</name>
    <dbReference type="NCBI Taxonomy" id="266265"/>
    <lineage>
        <taxon>Bacteria</taxon>
        <taxon>Pseudomonadati</taxon>
        <taxon>Pseudomonadota</taxon>
        <taxon>Betaproteobacteria</taxon>
        <taxon>Burkholderiales</taxon>
        <taxon>Burkholderiaceae</taxon>
        <taxon>Paraburkholderia</taxon>
    </lineage>
</organism>
<name>Q13IG3_PARXL</name>
<dbReference type="EMBL" id="CP000272">
    <property type="protein sequence ID" value="ABE36126.1"/>
    <property type="molecule type" value="Genomic_DNA"/>
</dbReference>
<protein>
    <submittedName>
        <fullName evidence="1">Uncharacterized protein</fullName>
    </submittedName>
</protein>
<reference evidence="1 2" key="1">
    <citation type="journal article" date="2006" name="Proc. Natl. Acad. Sci. U.S.A.">
        <title>Burkholderia xenovorans LB400 harbors a multi-replicon, 9.73-Mbp genome shaped for versatility.</title>
        <authorList>
            <person name="Chain P.S."/>
            <person name="Denef V.J."/>
            <person name="Konstantinidis K.T."/>
            <person name="Vergez L.M."/>
            <person name="Agullo L."/>
            <person name="Reyes V.L."/>
            <person name="Hauser L."/>
            <person name="Cordova M."/>
            <person name="Gomez L."/>
            <person name="Gonzalez M."/>
            <person name="Land M."/>
            <person name="Lao V."/>
            <person name="Larimer F."/>
            <person name="LiPuma J.J."/>
            <person name="Mahenthiralingam E."/>
            <person name="Malfatti S.A."/>
            <person name="Marx C.J."/>
            <person name="Parnell J.J."/>
            <person name="Ramette A."/>
            <person name="Richardson P."/>
            <person name="Seeger M."/>
            <person name="Smith D."/>
            <person name="Spilker T."/>
            <person name="Sul W.J."/>
            <person name="Tsoi T.V."/>
            <person name="Ulrich L.E."/>
            <person name="Zhulin I.B."/>
            <person name="Tiedje J.M."/>
        </authorList>
    </citation>
    <scope>NUCLEOTIDE SEQUENCE [LARGE SCALE GENOMIC DNA]</scope>
    <source>
        <strain evidence="1 2">LB400</strain>
    </source>
</reference>
<dbReference type="STRING" id="266265.Bxe_C0202"/>
<dbReference type="Proteomes" id="UP000001817">
    <property type="component" value="Chromosome 3"/>
</dbReference>
<dbReference type="AlphaFoldDB" id="Q13IG3"/>
<keyword evidence="2" id="KW-1185">Reference proteome</keyword>
<proteinExistence type="predicted"/>
<sequence>MLPAFFAPEIVGRQQITDAFRQTFAPLAFLIQHCAAGLIAIEGNRARANWSVSEWFRTIGVRLREPLKPPINGKRPERKCARAVKCRPARRAVRFPEKNLDRTALTWDWLFTS</sequence>
<evidence type="ECO:0000313" key="2">
    <source>
        <dbReference type="Proteomes" id="UP000001817"/>
    </source>
</evidence>